<keyword evidence="2" id="KW-0012">Acyltransferase</keyword>
<evidence type="ECO:0000256" key="2">
    <source>
        <dbReference type="ARBA" id="ARBA00023315"/>
    </source>
</evidence>
<dbReference type="CDD" id="cd04301">
    <property type="entry name" value="NAT_SF"/>
    <property type="match status" value="1"/>
</dbReference>
<gene>
    <name evidence="4" type="ORF">GCM10007927_27930</name>
</gene>
<dbReference type="Pfam" id="PF00583">
    <property type="entry name" value="Acetyltransf_1"/>
    <property type="match status" value="1"/>
</dbReference>
<evidence type="ECO:0000313" key="5">
    <source>
        <dbReference type="Proteomes" id="UP001161388"/>
    </source>
</evidence>
<dbReference type="SUPFAM" id="SSF55729">
    <property type="entry name" value="Acyl-CoA N-acyltransferases (Nat)"/>
    <property type="match status" value="1"/>
</dbReference>
<dbReference type="EMBL" id="BSNL01000001">
    <property type="protein sequence ID" value="GLQ27990.1"/>
    <property type="molecule type" value="Genomic_DNA"/>
</dbReference>
<name>A0ABQ5VLK8_9RHOB</name>
<dbReference type="PROSITE" id="PS51186">
    <property type="entry name" value="GNAT"/>
    <property type="match status" value="1"/>
</dbReference>
<dbReference type="PANTHER" id="PTHR43800">
    <property type="entry name" value="PEPTIDYL-LYSINE N-ACETYLTRANSFERASE YJAB"/>
    <property type="match status" value="1"/>
</dbReference>
<sequence>MLSSGLHDVPNGMVAMVVTRLQMTAQPPLRDLAVPEGITFRQVTPDLAWYRDLFNRVGAPWMWYGRRALNDDALMVILNDPKVALYTLSRDGEDEALLELDFRKEGACELGYFGLTPKLIGSGAGRFLMNEAIRLAWAEPITRFHLQTCTLDSPQALNFYIRSGFTPYRRQIELDDDPRLTGLLPEDAAPHVPLIR</sequence>
<dbReference type="RefSeq" id="WP_284374404.1">
    <property type="nucleotide sequence ID" value="NZ_BAABWP010000002.1"/>
</dbReference>
<dbReference type="InterPro" id="IPR000182">
    <property type="entry name" value="GNAT_dom"/>
</dbReference>
<proteinExistence type="predicted"/>
<dbReference type="InterPro" id="IPR016181">
    <property type="entry name" value="Acyl_CoA_acyltransferase"/>
</dbReference>
<comment type="caution">
    <text evidence="4">The sequence shown here is derived from an EMBL/GenBank/DDBJ whole genome shotgun (WGS) entry which is preliminary data.</text>
</comment>
<evidence type="ECO:0000256" key="1">
    <source>
        <dbReference type="ARBA" id="ARBA00022679"/>
    </source>
</evidence>
<dbReference type="Proteomes" id="UP001161388">
    <property type="component" value="Unassembled WGS sequence"/>
</dbReference>
<organism evidence="4 5">
    <name type="scientific">Sulfitobacter pacificus</name>
    <dbReference type="NCBI Taxonomy" id="1499314"/>
    <lineage>
        <taxon>Bacteria</taxon>
        <taxon>Pseudomonadati</taxon>
        <taxon>Pseudomonadota</taxon>
        <taxon>Alphaproteobacteria</taxon>
        <taxon>Rhodobacterales</taxon>
        <taxon>Roseobacteraceae</taxon>
        <taxon>Sulfitobacter</taxon>
    </lineage>
</organism>
<evidence type="ECO:0000313" key="4">
    <source>
        <dbReference type="EMBL" id="GLQ27990.1"/>
    </source>
</evidence>
<evidence type="ECO:0000259" key="3">
    <source>
        <dbReference type="PROSITE" id="PS51186"/>
    </source>
</evidence>
<dbReference type="PANTHER" id="PTHR43800:SF1">
    <property type="entry name" value="PEPTIDYL-LYSINE N-ACETYLTRANSFERASE YJAB"/>
    <property type="match status" value="1"/>
</dbReference>
<protein>
    <submittedName>
        <fullName evidence="4">N-acetyltransferase</fullName>
    </submittedName>
</protein>
<reference evidence="4" key="1">
    <citation type="journal article" date="2014" name="Int. J. Syst. Evol. Microbiol.">
        <title>Complete genome of a new Firmicutes species belonging to the dominant human colonic microbiota ('Ruminococcus bicirculans') reveals two chromosomes and a selective capacity to utilize plant glucans.</title>
        <authorList>
            <consortium name="NISC Comparative Sequencing Program"/>
            <person name="Wegmann U."/>
            <person name="Louis P."/>
            <person name="Goesmann A."/>
            <person name="Henrissat B."/>
            <person name="Duncan S.H."/>
            <person name="Flint H.J."/>
        </authorList>
    </citation>
    <scope>NUCLEOTIDE SEQUENCE</scope>
    <source>
        <strain evidence="4">NBRC 109915</strain>
    </source>
</reference>
<keyword evidence="1" id="KW-0808">Transferase</keyword>
<keyword evidence="5" id="KW-1185">Reference proteome</keyword>
<reference evidence="4" key="2">
    <citation type="submission" date="2023-01" db="EMBL/GenBank/DDBJ databases">
        <title>Draft genome sequence of Sulfitobacter pacificus strain NBRC 109915.</title>
        <authorList>
            <person name="Sun Q."/>
            <person name="Mori K."/>
        </authorList>
    </citation>
    <scope>NUCLEOTIDE SEQUENCE</scope>
    <source>
        <strain evidence="4">NBRC 109915</strain>
    </source>
</reference>
<feature type="domain" description="N-acetyltransferase" evidence="3">
    <location>
        <begin position="38"/>
        <end position="190"/>
    </location>
</feature>
<dbReference type="Gene3D" id="3.40.630.30">
    <property type="match status" value="1"/>
</dbReference>
<accession>A0ABQ5VLK8</accession>